<feature type="transmembrane region" description="Helical" evidence="7">
    <location>
        <begin position="149"/>
        <end position="166"/>
    </location>
</feature>
<keyword evidence="4 7" id="KW-1133">Transmembrane helix</keyword>
<comment type="similarity">
    <text evidence="2">Belongs to the major facilitator superfamily. Proton-dependent oligopeptide transporter (POT/PTR) (TC 2.A.17) family.</text>
</comment>
<evidence type="ECO:0000313" key="8">
    <source>
        <dbReference type="EMBL" id="KAF2686280.1"/>
    </source>
</evidence>
<keyword evidence="5 7" id="KW-0472">Membrane</keyword>
<comment type="subcellular location">
    <subcellularLocation>
        <location evidence="1">Membrane</location>
        <topology evidence="1">Multi-pass membrane protein</topology>
    </subcellularLocation>
</comment>
<dbReference type="PANTHER" id="PTHR11654">
    <property type="entry name" value="OLIGOPEPTIDE TRANSPORTER-RELATED"/>
    <property type="match status" value="1"/>
</dbReference>
<gene>
    <name evidence="8" type="ORF">K458DRAFT_210354</name>
</gene>
<keyword evidence="3 7" id="KW-0812">Transmembrane</keyword>
<feature type="transmembrane region" description="Helical" evidence="7">
    <location>
        <begin position="386"/>
        <end position="406"/>
    </location>
</feature>
<dbReference type="Pfam" id="PF00854">
    <property type="entry name" value="PTR2"/>
    <property type="match status" value="1"/>
</dbReference>
<dbReference type="Proteomes" id="UP000799291">
    <property type="component" value="Unassembled WGS sequence"/>
</dbReference>
<feature type="compositionally biased region" description="Pro residues" evidence="6">
    <location>
        <begin position="633"/>
        <end position="646"/>
    </location>
</feature>
<evidence type="ECO:0000256" key="2">
    <source>
        <dbReference type="ARBA" id="ARBA00005982"/>
    </source>
</evidence>
<evidence type="ECO:0000256" key="6">
    <source>
        <dbReference type="SAM" id="MobiDB-lite"/>
    </source>
</evidence>
<evidence type="ECO:0000256" key="7">
    <source>
        <dbReference type="SAM" id="Phobius"/>
    </source>
</evidence>
<proteinExistence type="inferred from homology"/>
<feature type="transmembrane region" description="Helical" evidence="7">
    <location>
        <begin position="476"/>
        <end position="497"/>
    </location>
</feature>
<feature type="transmembrane region" description="Helical" evidence="7">
    <location>
        <begin position="89"/>
        <end position="109"/>
    </location>
</feature>
<feature type="compositionally biased region" description="Polar residues" evidence="6">
    <location>
        <begin position="667"/>
        <end position="682"/>
    </location>
</feature>
<evidence type="ECO:0000256" key="4">
    <source>
        <dbReference type="ARBA" id="ARBA00022989"/>
    </source>
</evidence>
<protein>
    <submittedName>
        <fullName evidence="8">MFS general substrate transporter</fullName>
    </submittedName>
</protein>
<dbReference type="Gene3D" id="1.20.1250.20">
    <property type="entry name" value="MFS general substrate transporter like domains"/>
    <property type="match status" value="1"/>
</dbReference>
<feature type="region of interest" description="Disordered" evidence="6">
    <location>
        <begin position="1"/>
        <end position="22"/>
    </location>
</feature>
<dbReference type="InterPro" id="IPR000109">
    <property type="entry name" value="POT_fam"/>
</dbReference>
<dbReference type="AlphaFoldDB" id="A0A6G1J7U7"/>
<sequence>MAGAPGIKPDRPQSDISSPSMETEEDLKGLRHVRDDVPWRLWVVAFISFWERATFWGITAPWQNYMQNPPASGHQDTPGALDLGQSSATRIYCAFFIGYYVAPLGFSVLSDSYLGRYKTLILSLFLYAIGCTALTISSIPSYLAKGWGLPGLVIAMVCIALGGGGFQANIPSFLADQCIEGPRQIKTLRTGERVVTDRSLTLQYIYNLNFWLGNVGSLIHFATVTLEKIMGFTAAFALTGGCIAIAALLLLLGGRWYVRLPHEENVYPQATRIFLCASRNGFQMARAEPVYQLQHRHKTVPWSSQLVNELRRALRASRVLLAFIVYWTCFDQMQNNLISQAGSMKGNGTPNDMLPAMNQVGCIIFVPLVQHGLLPTLHKRGIYPKTVTRIAVGFGFMTMAMLYASVVQHLIYQSGPCYEHPRHCASDRPIHDPNDVNVWIQTPVYLLLSLSEIFAWVTAIEYAYETAPKDMKTVVQAISLLIAGMGSAIAMSLTPVAHDPHMVIFYASLASAMAATGLIFYFVFRNMDQDQLTRGDGENRESMPLQGMKNEAHMNAATRHLHLSIEPPSPPDLLHPTGTKSKQHHVTPPESVSSENNSESNQTNTEASTKDTHTTHPKRTHTRHTRASNTIPFRPPSPIPESPPSSPIHSLAIRDSTCYESDKKSTRIPSSPLLETSGSSGYDTADEHAARGPLEESATPSVNASTALPLPRQSWGWLRSYVTSPVAMRAKVKNGGEGAGPTQGRAA</sequence>
<feature type="compositionally biased region" description="Basic and acidic residues" evidence="6">
    <location>
        <begin position="685"/>
        <end position="694"/>
    </location>
</feature>
<dbReference type="OrthoDB" id="8904098at2759"/>
<organism evidence="8 9">
    <name type="scientific">Lentithecium fluviatile CBS 122367</name>
    <dbReference type="NCBI Taxonomy" id="1168545"/>
    <lineage>
        <taxon>Eukaryota</taxon>
        <taxon>Fungi</taxon>
        <taxon>Dikarya</taxon>
        <taxon>Ascomycota</taxon>
        <taxon>Pezizomycotina</taxon>
        <taxon>Dothideomycetes</taxon>
        <taxon>Pleosporomycetidae</taxon>
        <taxon>Pleosporales</taxon>
        <taxon>Massarineae</taxon>
        <taxon>Lentitheciaceae</taxon>
        <taxon>Lentithecium</taxon>
    </lineage>
</organism>
<feature type="transmembrane region" description="Helical" evidence="7">
    <location>
        <begin position="229"/>
        <end position="252"/>
    </location>
</feature>
<evidence type="ECO:0000256" key="3">
    <source>
        <dbReference type="ARBA" id="ARBA00022692"/>
    </source>
</evidence>
<evidence type="ECO:0000256" key="1">
    <source>
        <dbReference type="ARBA" id="ARBA00004141"/>
    </source>
</evidence>
<feature type="transmembrane region" description="Helical" evidence="7">
    <location>
        <begin position="503"/>
        <end position="524"/>
    </location>
</feature>
<feature type="compositionally biased region" description="Low complexity" evidence="6">
    <location>
        <begin position="588"/>
        <end position="607"/>
    </location>
</feature>
<feature type="compositionally biased region" description="Basic residues" evidence="6">
    <location>
        <begin position="615"/>
        <end position="626"/>
    </location>
</feature>
<feature type="region of interest" description="Disordered" evidence="6">
    <location>
        <begin position="563"/>
        <end position="709"/>
    </location>
</feature>
<feature type="transmembrane region" description="Helical" evidence="7">
    <location>
        <begin position="444"/>
        <end position="464"/>
    </location>
</feature>
<name>A0A6G1J7U7_9PLEO</name>
<feature type="transmembrane region" description="Helical" evidence="7">
    <location>
        <begin position="204"/>
        <end position="223"/>
    </location>
</feature>
<dbReference type="GO" id="GO:0022857">
    <property type="term" value="F:transmembrane transporter activity"/>
    <property type="evidence" value="ECO:0007669"/>
    <property type="project" value="InterPro"/>
</dbReference>
<accession>A0A6G1J7U7</accession>
<evidence type="ECO:0000256" key="5">
    <source>
        <dbReference type="ARBA" id="ARBA00023136"/>
    </source>
</evidence>
<dbReference type="InterPro" id="IPR036259">
    <property type="entry name" value="MFS_trans_sf"/>
</dbReference>
<evidence type="ECO:0000313" key="9">
    <source>
        <dbReference type="Proteomes" id="UP000799291"/>
    </source>
</evidence>
<dbReference type="GO" id="GO:0016020">
    <property type="term" value="C:membrane"/>
    <property type="evidence" value="ECO:0007669"/>
    <property type="project" value="UniProtKB-SubCell"/>
</dbReference>
<reference evidence="8" key="1">
    <citation type="journal article" date="2020" name="Stud. Mycol.">
        <title>101 Dothideomycetes genomes: a test case for predicting lifestyles and emergence of pathogens.</title>
        <authorList>
            <person name="Haridas S."/>
            <person name="Albert R."/>
            <person name="Binder M."/>
            <person name="Bloem J."/>
            <person name="Labutti K."/>
            <person name="Salamov A."/>
            <person name="Andreopoulos B."/>
            <person name="Baker S."/>
            <person name="Barry K."/>
            <person name="Bills G."/>
            <person name="Bluhm B."/>
            <person name="Cannon C."/>
            <person name="Castanera R."/>
            <person name="Culley D."/>
            <person name="Daum C."/>
            <person name="Ezra D."/>
            <person name="Gonzalez J."/>
            <person name="Henrissat B."/>
            <person name="Kuo A."/>
            <person name="Liang C."/>
            <person name="Lipzen A."/>
            <person name="Lutzoni F."/>
            <person name="Magnuson J."/>
            <person name="Mondo S."/>
            <person name="Nolan M."/>
            <person name="Ohm R."/>
            <person name="Pangilinan J."/>
            <person name="Park H.-J."/>
            <person name="Ramirez L."/>
            <person name="Alfaro M."/>
            <person name="Sun H."/>
            <person name="Tritt A."/>
            <person name="Yoshinaga Y."/>
            <person name="Zwiers L.-H."/>
            <person name="Turgeon B."/>
            <person name="Goodwin S."/>
            <person name="Spatafora J."/>
            <person name="Crous P."/>
            <person name="Grigoriev I."/>
        </authorList>
    </citation>
    <scope>NUCLEOTIDE SEQUENCE</scope>
    <source>
        <strain evidence="8">CBS 122367</strain>
    </source>
</reference>
<keyword evidence="9" id="KW-1185">Reference proteome</keyword>
<feature type="transmembrane region" description="Helical" evidence="7">
    <location>
        <begin position="121"/>
        <end position="143"/>
    </location>
</feature>
<dbReference type="EMBL" id="MU005577">
    <property type="protein sequence ID" value="KAF2686280.1"/>
    <property type="molecule type" value="Genomic_DNA"/>
</dbReference>
<dbReference type="SUPFAM" id="SSF103473">
    <property type="entry name" value="MFS general substrate transporter"/>
    <property type="match status" value="1"/>
</dbReference>